<evidence type="ECO:0000313" key="1">
    <source>
        <dbReference type="EMBL" id="GGJ45734.1"/>
    </source>
</evidence>
<reference evidence="2" key="1">
    <citation type="journal article" date="2019" name="Int. J. Syst. Evol. Microbiol.">
        <title>The Global Catalogue of Microorganisms (GCM) 10K type strain sequencing project: providing services to taxonomists for standard genome sequencing and annotation.</title>
        <authorList>
            <consortium name="The Broad Institute Genomics Platform"/>
            <consortium name="The Broad Institute Genome Sequencing Center for Infectious Disease"/>
            <person name="Wu L."/>
            <person name="Ma J."/>
        </authorList>
    </citation>
    <scope>NUCLEOTIDE SEQUENCE [LARGE SCALE GENOMIC DNA]</scope>
    <source>
        <strain evidence="2">JCM 14370</strain>
    </source>
</reference>
<sequence length="104" mass="12585">MDFYDFSEEDIFILNMEEASHLVTQVDQLDRKEQARLMDLCNLCDDILLFCNSTVKDDGYMRSTIMDVFFDQKPREIHVERIIRIWRRIYRKVDRLFQRAASQA</sequence>
<keyword evidence="2" id="KW-1185">Reference proteome</keyword>
<evidence type="ECO:0000313" key="2">
    <source>
        <dbReference type="Proteomes" id="UP000632222"/>
    </source>
</evidence>
<organism evidence="1 2">
    <name type="scientific">Deinococcus roseus</name>
    <dbReference type="NCBI Taxonomy" id="392414"/>
    <lineage>
        <taxon>Bacteria</taxon>
        <taxon>Thermotogati</taxon>
        <taxon>Deinococcota</taxon>
        <taxon>Deinococci</taxon>
        <taxon>Deinococcales</taxon>
        <taxon>Deinococcaceae</taxon>
        <taxon>Deinococcus</taxon>
    </lineage>
</organism>
<proteinExistence type="predicted"/>
<name>A0ABQ2D4F1_9DEIO</name>
<gene>
    <name evidence="1" type="ORF">GCM10008938_35010</name>
</gene>
<accession>A0ABQ2D4F1</accession>
<dbReference type="Proteomes" id="UP000632222">
    <property type="component" value="Unassembled WGS sequence"/>
</dbReference>
<comment type="caution">
    <text evidence="1">The sequence shown here is derived from an EMBL/GenBank/DDBJ whole genome shotgun (WGS) entry which is preliminary data.</text>
</comment>
<dbReference type="EMBL" id="BMOD01000016">
    <property type="protein sequence ID" value="GGJ45734.1"/>
    <property type="molecule type" value="Genomic_DNA"/>
</dbReference>
<protein>
    <submittedName>
        <fullName evidence="1">Uncharacterized protein</fullName>
    </submittedName>
</protein>